<dbReference type="PANTHER" id="PTHR48228:SF4">
    <property type="entry name" value="BLR3030 PROTEIN"/>
    <property type="match status" value="1"/>
</dbReference>
<keyword evidence="3" id="KW-1185">Reference proteome</keyword>
<evidence type="ECO:0000313" key="3">
    <source>
        <dbReference type="Proteomes" id="UP000675940"/>
    </source>
</evidence>
<dbReference type="GO" id="GO:0016740">
    <property type="term" value="F:transferase activity"/>
    <property type="evidence" value="ECO:0007669"/>
    <property type="project" value="UniProtKB-KW"/>
</dbReference>
<accession>A0A940S309</accession>
<dbReference type="InterPro" id="IPR003673">
    <property type="entry name" value="CoA-Trfase_fam_III"/>
</dbReference>
<protein>
    <submittedName>
        <fullName evidence="2">CoA transferase</fullName>
    </submittedName>
</protein>
<proteinExistence type="predicted"/>
<reference evidence="2" key="1">
    <citation type="submission" date="2021-03" db="EMBL/GenBank/DDBJ databases">
        <title>Sagittula salina sp. nov. strain M10.9X isolated from the marine waste.</title>
        <authorList>
            <person name="Satari L."/>
            <person name="Molina-Menor E."/>
            <person name="Vidal-Verdu A."/>
            <person name="Pascual J."/>
            <person name="Pereto J."/>
            <person name="Porcar M."/>
        </authorList>
    </citation>
    <scope>NUCLEOTIDE SEQUENCE</scope>
    <source>
        <strain evidence="2">M10.9X</strain>
    </source>
</reference>
<organism evidence="2 3">
    <name type="scientific">Sagittula salina</name>
    <dbReference type="NCBI Taxonomy" id="2820268"/>
    <lineage>
        <taxon>Bacteria</taxon>
        <taxon>Pseudomonadati</taxon>
        <taxon>Pseudomonadota</taxon>
        <taxon>Alphaproteobacteria</taxon>
        <taxon>Rhodobacterales</taxon>
        <taxon>Roseobacteraceae</taxon>
        <taxon>Sagittula</taxon>
    </lineage>
</organism>
<dbReference type="EMBL" id="JAGISH010000004">
    <property type="protein sequence ID" value="MBP0482539.1"/>
    <property type="molecule type" value="Genomic_DNA"/>
</dbReference>
<name>A0A940S309_9RHOB</name>
<comment type="caution">
    <text evidence="2">The sequence shown here is derived from an EMBL/GenBank/DDBJ whole genome shotgun (WGS) entry which is preliminary data.</text>
</comment>
<sequence>MTGYFDEQIGAALEGGGAVAVSGAGELPSCFATSDLAVASVAAAAGQLARLTGEAAEVDRRRTLIWFSRTLRPEGWDLPSAWDSVAGDYRAADGWIRLHTNAPHHRTAALSVLGCAGESAAVAEAVTDWKAEALETAVVGAGGAAAAMHSLDGWAAHPQGRAVAVEPLIAWEDAGQGRGQGGLDGIRVLDLTRVLAGPVATRFLAGFGARVLRIDPPGWSEPGVEPEVTLGKRRAGLDLRRAEDRARFEALLRESDVLVHGYRPGALEGLGYGGEVRQRLAPACVDVSLNAYGWTGPWAGRRGFDSLVQMSCGIAAEGMARRGGEPAAGARPVPLPVQALDHATGYLMAAAVLRALRVRQEEGRVLSARLSLARSAALLTGAGARAFTGEPLEEGPQDLSPESEATGWGPARRVAFPGRLGGRGPRWAFPAGPLRCDPPDWP</sequence>
<dbReference type="InterPro" id="IPR050509">
    <property type="entry name" value="CoA-transferase_III"/>
</dbReference>
<dbReference type="PANTHER" id="PTHR48228">
    <property type="entry name" value="SUCCINYL-COA--D-CITRAMALATE COA-TRANSFERASE"/>
    <property type="match status" value="1"/>
</dbReference>
<evidence type="ECO:0000256" key="1">
    <source>
        <dbReference type="SAM" id="MobiDB-lite"/>
    </source>
</evidence>
<dbReference type="InterPro" id="IPR023606">
    <property type="entry name" value="CoA-Trfase_III_dom_1_sf"/>
</dbReference>
<dbReference type="RefSeq" id="WP_209360448.1">
    <property type="nucleotide sequence ID" value="NZ_JAGISH010000004.1"/>
</dbReference>
<dbReference type="Gene3D" id="3.40.50.10540">
    <property type="entry name" value="Crotonobetainyl-coa:carnitine coa-transferase, domain 1"/>
    <property type="match status" value="1"/>
</dbReference>
<dbReference type="AlphaFoldDB" id="A0A940S309"/>
<dbReference type="Proteomes" id="UP000675940">
    <property type="component" value="Unassembled WGS sequence"/>
</dbReference>
<evidence type="ECO:0000313" key="2">
    <source>
        <dbReference type="EMBL" id="MBP0482539.1"/>
    </source>
</evidence>
<gene>
    <name evidence="2" type="ORF">J5474_08555</name>
</gene>
<dbReference type="SUPFAM" id="SSF89796">
    <property type="entry name" value="CoA-transferase family III (CaiB/BaiF)"/>
    <property type="match status" value="2"/>
</dbReference>
<keyword evidence="2" id="KW-0808">Transferase</keyword>
<feature type="region of interest" description="Disordered" evidence="1">
    <location>
        <begin position="387"/>
        <end position="442"/>
    </location>
</feature>
<dbReference type="Pfam" id="PF02515">
    <property type="entry name" value="CoA_transf_3"/>
    <property type="match status" value="1"/>
</dbReference>